<feature type="transmembrane region" description="Helical" evidence="7">
    <location>
        <begin position="304"/>
        <end position="329"/>
    </location>
</feature>
<feature type="transmembrane region" description="Helical" evidence="7">
    <location>
        <begin position="229"/>
        <end position="249"/>
    </location>
</feature>
<accession>A0A8J3YMH5</accession>
<evidence type="ECO:0000256" key="4">
    <source>
        <dbReference type="ARBA" id="ARBA00022692"/>
    </source>
</evidence>
<feature type="transmembrane region" description="Helical" evidence="7">
    <location>
        <begin position="270"/>
        <end position="298"/>
    </location>
</feature>
<dbReference type="InterPro" id="IPR004869">
    <property type="entry name" value="MMPL_dom"/>
</dbReference>
<feature type="transmembrane region" description="Helical" evidence="7">
    <location>
        <begin position="179"/>
        <end position="198"/>
    </location>
</feature>
<evidence type="ECO:0000256" key="5">
    <source>
        <dbReference type="ARBA" id="ARBA00022989"/>
    </source>
</evidence>
<evidence type="ECO:0000256" key="1">
    <source>
        <dbReference type="ARBA" id="ARBA00004651"/>
    </source>
</evidence>
<comment type="subcellular location">
    <subcellularLocation>
        <location evidence="1">Cell membrane</location>
        <topology evidence="1">Multi-pass membrane protein</topology>
    </subcellularLocation>
</comment>
<dbReference type="Gene3D" id="1.20.1640.10">
    <property type="entry name" value="Multidrug efflux transporter AcrB transmembrane domain"/>
    <property type="match status" value="2"/>
</dbReference>
<comment type="similarity">
    <text evidence="2">Belongs to the resistance-nodulation-cell division (RND) (TC 2.A.6) family. MmpL subfamily.</text>
</comment>
<dbReference type="EMBL" id="BOPF01000018">
    <property type="protein sequence ID" value="GIJ47956.1"/>
    <property type="molecule type" value="Genomic_DNA"/>
</dbReference>
<evidence type="ECO:0000313" key="10">
    <source>
        <dbReference type="Proteomes" id="UP000619260"/>
    </source>
</evidence>
<dbReference type="SUPFAM" id="SSF82866">
    <property type="entry name" value="Multidrug efflux transporter AcrB transmembrane domain"/>
    <property type="match status" value="2"/>
</dbReference>
<dbReference type="RefSeq" id="WP_203901450.1">
    <property type="nucleotide sequence ID" value="NZ_BOPF01000018.1"/>
</dbReference>
<keyword evidence="10" id="KW-1185">Reference proteome</keyword>
<feature type="transmembrane region" description="Helical" evidence="7">
    <location>
        <begin position="634"/>
        <end position="651"/>
    </location>
</feature>
<feature type="transmembrane region" description="Helical" evidence="7">
    <location>
        <begin position="545"/>
        <end position="566"/>
    </location>
</feature>
<organism evidence="9 10">
    <name type="scientific">Virgisporangium aliadipatigenens</name>
    <dbReference type="NCBI Taxonomy" id="741659"/>
    <lineage>
        <taxon>Bacteria</taxon>
        <taxon>Bacillati</taxon>
        <taxon>Actinomycetota</taxon>
        <taxon>Actinomycetes</taxon>
        <taxon>Micromonosporales</taxon>
        <taxon>Micromonosporaceae</taxon>
        <taxon>Virgisporangium</taxon>
    </lineage>
</organism>
<dbReference type="Pfam" id="PF03176">
    <property type="entry name" value="MMPL"/>
    <property type="match status" value="2"/>
</dbReference>
<dbReference type="PROSITE" id="PS50156">
    <property type="entry name" value="SSD"/>
    <property type="match status" value="1"/>
</dbReference>
<protein>
    <submittedName>
        <fullName evidence="9">Membrane protein</fullName>
    </submittedName>
</protein>
<dbReference type="PANTHER" id="PTHR33406:SF11">
    <property type="entry name" value="MEMBRANE PROTEIN SCO6666-RELATED"/>
    <property type="match status" value="1"/>
</dbReference>
<proteinExistence type="inferred from homology"/>
<feature type="transmembrane region" description="Helical" evidence="7">
    <location>
        <begin position="663"/>
        <end position="687"/>
    </location>
</feature>
<dbReference type="GO" id="GO:0005886">
    <property type="term" value="C:plasma membrane"/>
    <property type="evidence" value="ECO:0007669"/>
    <property type="project" value="UniProtKB-SubCell"/>
</dbReference>
<dbReference type="Proteomes" id="UP000619260">
    <property type="component" value="Unassembled WGS sequence"/>
</dbReference>
<comment type="caution">
    <text evidence="9">The sequence shown here is derived from an EMBL/GenBank/DDBJ whole genome shotgun (WGS) entry which is preliminary data.</text>
</comment>
<evidence type="ECO:0000313" key="9">
    <source>
        <dbReference type="EMBL" id="GIJ47956.1"/>
    </source>
</evidence>
<feature type="domain" description="SSD" evidence="8">
    <location>
        <begin position="180"/>
        <end position="327"/>
    </location>
</feature>
<dbReference type="AlphaFoldDB" id="A0A8J3YMH5"/>
<sequence>MATLLYRLGRFSFRHRAFTLVLWLGLLASIGFGAATLSGPTDDAVSIPGTESWRAMDVLGEKFGAGSNSASARVVITVPGDGTLTDPERRAAVTATVAALRTAPQVGAVSDPFQTGNIAPDGRTAYASVTYPVPETEVRAASREALFAAGEAARRAGLGVEYSGEVTATAEASNAAEGIGILVAAVVLLITFGSILAAGLPLLTAILGVTVGLLGISVATGFLDLASNTAALATMLGLAVGIDYALFIVSRYRHELAAGRDGDEAAGRAVGTAGSAVVFAGLTVIIALAALTVIGIPFLAAMGIAAAGTVAVAVVISLTLLPALLGLAGRRILPRAARRGAAARRVRTPFGERWARGVLRFRVPALILSLLAVGVVALPVADLELALPDEGTAAPDSTQRKAYDQLANGFGAGVNGPLVILVETTAGRAGAAAEQARSLVSGLDDVVVVTPVRPNAAGDAAMFTVVPRSGPTSAQTRDLVHDIRARQAGFTAANDGATFSVTGRTAIDIDIAQKINGALLPYLGIVLGLAFVLLLLVFRSVLVPIKAALGFLVSVAASFGALVFIFQQGHLADLLGIESTGPIVSFTPIFLVGILFGLAMDYEVFLVTRTREEFRGDAGPDEAIVSGMRHSARVVTAAALIMMSVFAGFVLSDDVIIKSLGFALAFGVAVDALLVRMTVGPAVLSLLGRSAWWLPRWLDRLVPSVDVDGARLAATPDVLTSASIQAHTPSHPAPSPPRG</sequence>
<keyword evidence="5 7" id="KW-1133">Transmembrane helix</keyword>
<evidence type="ECO:0000259" key="8">
    <source>
        <dbReference type="PROSITE" id="PS50156"/>
    </source>
</evidence>
<keyword evidence="4 7" id="KW-0812">Transmembrane</keyword>
<dbReference type="PANTHER" id="PTHR33406">
    <property type="entry name" value="MEMBRANE PROTEIN MJ1562-RELATED"/>
    <property type="match status" value="1"/>
</dbReference>
<evidence type="ECO:0000256" key="6">
    <source>
        <dbReference type="ARBA" id="ARBA00023136"/>
    </source>
</evidence>
<reference evidence="9" key="1">
    <citation type="submission" date="2021-01" db="EMBL/GenBank/DDBJ databases">
        <title>Whole genome shotgun sequence of Virgisporangium aliadipatigenens NBRC 105644.</title>
        <authorList>
            <person name="Komaki H."/>
            <person name="Tamura T."/>
        </authorList>
    </citation>
    <scope>NUCLEOTIDE SEQUENCE</scope>
    <source>
        <strain evidence="9">NBRC 105644</strain>
    </source>
</reference>
<feature type="transmembrane region" description="Helical" evidence="7">
    <location>
        <begin position="363"/>
        <end position="381"/>
    </location>
</feature>
<feature type="transmembrane region" description="Helical" evidence="7">
    <location>
        <begin position="519"/>
        <end position="538"/>
    </location>
</feature>
<gene>
    <name evidence="9" type="ORF">Val02_48420</name>
</gene>
<feature type="transmembrane region" description="Helical" evidence="7">
    <location>
        <begin position="205"/>
        <end position="223"/>
    </location>
</feature>
<feature type="transmembrane region" description="Helical" evidence="7">
    <location>
        <begin position="586"/>
        <end position="605"/>
    </location>
</feature>
<evidence type="ECO:0000256" key="7">
    <source>
        <dbReference type="SAM" id="Phobius"/>
    </source>
</evidence>
<name>A0A8J3YMH5_9ACTN</name>
<dbReference type="InterPro" id="IPR050545">
    <property type="entry name" value="Mycobact_MmpL"/>
</dbReference>
<keyword evidence="6 7" id="KW-0472">Membrane</keyword>
<dbReference type="InterPro" id="IPR000731">
    <property type="entry name" value="SSD"/>
</dbReference>
<evidence type="ECO:0000256" key="2">
    <source>
        <dbReference type="ARBA" id="ARBA00010157"/>
    </source>
</evidence>
<keyword evidence="3" id="KW-1003">Cell membrane</keyword>
<evidence type="ECO:0000256" key="3">
    <source>
        <dbReference type="ARBA" id="ARBA00022475"/>
    </source>
</evidence>